<dbReference type="InterPro" id="IPR027417">
    <property type="entry name" value="P-loop_NTPase"/>
</dbReference>
<evidence type="ECO:0000256" key="4">
    <source>
        <dbReference type="ARBA" id="ARBA00023163"/>
    </source>
</evidence>
<dbReference type="Gene3D" id="1.10.8.60">
    <property type="match status" value="1"/>
</dbReference>
<comment type="caution">
    <text evidence="8">The sequence shown here is derived from an EMBL/GenBank/DDBJ whole genome shotgun (WGS) entry which is preliminary data.</text>
</comment>
<accession>A0A315Z011</accession>
<organism evidence="8 9">
    <name type="scientific">Sediminitomix flava</name>
    <dbReference type="NCBI Taxonomy" id="379075"/>
    <lineage>
        <taxon>Bacteria</taxon>
        <taxon>Pseudomonadati</taxon>
        <taxon>Bacteroidota</taxon>
        <taxon>Cytophagia</taxon>
        <taxon>Cytophagales</taxon>
        <taxon>Flammeovirgaceae</taxon>
        <taxon>Sediminitomix</taxon>
    </lineage>
</organism>
<feature type="domain" description="Response regulatory" evidence="7">
    <location>
        <begin position="9"/>
        <end position="128"/>
    </location>
</feature>
<dbReference type="SMART" id="SM00382">
    <property type="entry name" value="AAA"/>
    <property type="match status" value="1"/>
</dbReference>
<dbReference type="OrthoDB" id="9782110at2"/>
<dbReference type="RefSeq" id="WP_109622334.1">
    <property type="nucleotide sequence ID" value="NZ_QGDO01000009.1"/>
</dbReference>
<evidence type="ECO:0000259" key="6">
    <source>
        <dbReference type="PROSITE" id="PS50045"/>
    </source>
</evidence>
<dbReference type="Pfam" id="PF00072">
    <property type="entry name" value="Response_reg"/>
    <property type="match status" value="1"/>
</dbReference>
<dbReference type="Gene3D" id="3.40.50.300">
    <property type="entry name" value="P-loop containing nucleotide triphosphate hydrolases"/>
    <property type="match status" value="1"/>
</dbReference>
<dbReference type="InterPro" id="IPR011006">
    <property type="entry name" value="CheY-like_superfamily"/>
</dbReference>
<evidence type="ECO:0000313" key="8">
    <source>
        <dbReference type="EMBL" id="PWJ36007.1"/>
    </source>
</evidence>
<dbReference type="GO" id="GO:0043565">
    <property type="term" value="F:sequence-specific DNA binding"/>
    <property type="evidence" value="ECO:0007669"/>
    <property type="project" value="InterPro"/>
</dbReference>
<dbReference type="Gene3D" id="1.10.10.60">
    <property type="entry name" value="Homeodomain-like"/>
    <property type="match status" value="1"/>
</dbReference>
<dbReference type="PROSITE" id="PS50110">
    <property type="entry name" value="RESPONSE_REGULATORY"/>
    <property type="match status" value="1"/>
</dbReference>
<keyword evidence="1" id="KW-0547">Nucleotide-binding</keyword>
<dbReference type="PROSITE" id="PS00676">
    <property type="entry name" value="SIGMA54_INTERACT_2"/>
    <property type="match status" value="1"/>
</dbReference>
<keyword evidence="8" id="KW-0238">DNA-binding</keyword>
<dbReference type="PANTHER" id="PTHR32071">
    <property type="entry name" value="TRANSCRIPTIONAL REGULATORY PROTEIN"/>
    <property type="match status" value="1"/>
</dbReference>
<proteinExistence type="predicted"/>
<dbReference type="FunFam" id="3.40.50.300:FF:000006">
    <property type="entry name" value="DNA-binding transcriptional regulator NtrC"/>
    <property type="match status" value="1"/>
</dbReference>
<sequence>MARNKIIGKVLIVDDNEDLLQAARLYLKRHVVQVDIEPDPHKIPLRFANEAYDVVLLDMNFTEDVDSGQEGLYWMDQILQLAPSVTIILITAYGNIDLAVKAVKSGATDFLTKPWDNERLLNTIKTAIELKKVKSQSGTLEINLEETKVIGQSNAMRKVFDQIQRVAPTDASVLLLGENGTGKEVIAKALHEASERKDETFVAVDLGAVTETLFESELFGHTKGSFTDAKTDRIGRFEEADKGTIFLDEIGNLSLPLQQKLLTVLQKREVTKVGSNKETPIDIRLICATNMDLFKMVEEGTFRQDLLFRINTISIDLPPLREREEDIHLLAEYFLEIYAQKYNREITGIGIGALRRMEKYHWHGNVRELQHAIERAVIMANEPILQAEDFQFYERTSTSSSAQEQDLNLNLEDTEKRLIKKALEKHEGNLTHAADELGLTRTSLYRRVKKYGL</sequence>
<reference evidence="8 9" key="1">
    <citation type="submission" date="2018-03" db="EMBL/GenBank/DDBJ databases">
        <title>Genomic Encyclopedia of Archaeal and Bacterial Type Strains, Phase II (KMG-II): from individual species to whole genera.</title>
        <authorList>
            <person name="Goeker M."/>
        </authorList>
    </citation>
    <scope>NUCLEOTIDE SEQUENCE [LARGE SCALE GENOMIC DNA]</scope>
    <source>
        <strain evidence="8 9">DSM 28229</strain>
    </source>
</reference>
<dbReference type="Proteomes" id="UP000245535">
    <property type="component" value="Unassembled WGS sequence"/>
</dbReference>
<keyword evidence="3" id="KW-0805">Transcription regulation</keyword>
<dbReference type="InterPro" id="IPR025943">
    <property type="entry name" value="Sigma_54_int_dom_ATP-bd_2"/>
</dbReference>
<dbReference type="SUPFAM" id="SSF46689">
    <property type="entry name" value="Homeodomain-like"/>
    <property type="match status" value="1"/>
</dbReference>
<dbReference type="SMART" id="SM00448">
    <property type="entry name" value="REC"/>
    <property type="match status" value="1"/>
</dbReference>
<evidence type="ECO:0000259" key="7">
    <source>
        <dbReference type="PROSITE" id="PS50110"/>
    </source>
</evidence>
<evidence type="ECO:0000313" key="9">
    <source>
        <dbReference type="Proteomes" id="UP000245535"/>
    </source>
</evidence>
<dbReference type="GO" id="GO:0000160">
    <property type="term" value="P:phosphorelay signal transduction system"/>
    <property type="evidence" value="ECO:0007669"/>
    <property type="project" value="InterPro"/>
</dbReference>
<evidence type="ECO:0000256" key="5">
    <source>
        <dbReference type="PROSITE-ProRule" id="PRU00169"/>
    </source>
</evidence>
<keyword evidence="2" id="KW-0067">ATP-binding</keyword>
<evidence type="ECO:0000256" key="1">
    <source>
        <dbReference type="ARBA" id="ARBA00022741"/>
    </source>
</evidence>
<dbReference type="PRINTS" id="PR01590">
    <property type="entry name" value="HTHFIS"/>
</dbReference>
<dbReference type="GO" id="GO:0006355">
    <property type="term" value="P:regulation of DNA-templated transcription"/>
    <property type="evidence" value="ECO:0007669"/>
    <property type="project" value="InterPro"/>
</dbReference>
<dbReference type="InterPro" id="IPR002197">
    <property type="entry name" value="HTH_Fis"/>
</dbReference>
<gene>
    <name evidence="8" type="ORF">BC781_10920</name>
</gene>
<dbReference type="InterPro" id="IPR009057">
    <property type="entry name" value="Homeodomain-like_sf"/>
</dbReference>
<dbReference type="PANTHER" id="PTHR32071:SF113">
    <property type="entry name" value="ALGINATE BIOSYNTHESIS TRANSCRIPTIONAL REGULATORY PROTEIN ALGB"/>
    <property type="match status" value="1"/>
</dbReference>
<keyword evidence="9" id="KW-1185">Reference proteome</keyword>
<feature type="domain" description="Sigma-54 factor interaction" evidence="6">
    <location>
        <begin position="149"/>
        <end position="378"/>
    </location>
</feature>
<dbReference type="SUPFAM" id="SSF52540">
    <property type="entry name" value="P-loop containing nucleoside triphosphate hydrolases"/>
    <property type="match status" value="1"/>
</dbReference>
<evidence type="ECO:0000256" key="3">
    <source>
        <dbReference type="ARBA" id="ARBA00023015"/>
    </source>
</evidence>
<name>A0A315Z011_SEDFL</name>
<dbReference type="InterPro" id="IPR001789">
    <property type="entry name" value="Sig_transdc_resp-reg_receiver"/>
</dbReference>
<evidence type="ECO:0000256" key="2">
    <source>
        <dbReference type="ARBA" id="ARBA00022840"/>
    </source>
</evidence>
<keyword evidence="5" id="KW-0597">Phosphoprotein</keyword>
<dbReference type="EMBL" id="QGDO01000009">
    <property type="protein sequence ID" value="PWJ36007.1"/>
    <property type="molecule type" value="Genomic_DNA"/>
</dbReference>
<dbReference type="CDD" id="cd00009">
    <property type="entry name" value="AAA"/>
    <property type="match status" value="1"/>
</dbReference>
<dbReference type="InterPro" id="IPR058031">
    <property type="entry name" value="AAA_lid_NorR"/>
</dbReference>
<protein>
    <submittedName>
        <fullName evidence="8">DNA-binding NtrC family response regulator</fullName>
    </submittedName>
</protein>
<dbReference type="SUPFAM" id="SSF52172">
    <property type="entry name" value="CheY-like"/>
    <property type="match status" value="1"/>
</dbReference>
<feature type="modified residue" description="4-aspartylphosphate" evidence="5">
    <location>
        <position position="58"/>
    </location>
</feature>
<dbReference type="InterPro" id="IPR003593">
    <property type="entry name" value="AAA+_ATPase"/>
</dbReference>
<dbReference type="Gene3D" id="3.40.50.2300">
    <property type="match status" value="1"/>
</dbReference>
<dbReference type="Pfam" id="PF00158">
    <property type="entry name" value="Sigma54_activat"/>
    <property type="match status" value="1"/>
</dbReference>
<dbReference type="Pfam" id="PF25601">
    <property type="entry name" value="AAA_lid_14"/>
    <property type="match status" value="1"/>
</dbReference>
<keyword evidence="4" id="KW-0804">Transcription</keyword>
<dbReference type="GO" id="GO:0005524">
    <property type="term" value="F:ATP binding"/>
    <property type="evidence" value="ECO:0007669"/>
    <property type="project" value="UniProtKB-KW"/>
</dbReference>
<dbReference type="AlphaFoldDB" id="A0A315Z011"/>
<dbReference type="Pfam" id="PF02954">
    <property type="entry name" value="HTH_8"/>
    <property type="match status" value="1"/>
</dbReference>
<dbReference type="InterPro" id="IPR002078">
    <property type="entry name" value="Sigma_54_int"/>
</dbReference>
<dbReference type="PROSITE" id="PS50045">
    <property type="entry name" value="SIGMA54_INTERACT_4"/>
    <property type="match status" value="1"/>
</dbReference>